<gene>
    <name evidence="1" type="ORF">FAM18157_02602</name>
    <name evidence="2" type="ORF">FAM6012_02628</name>
</gene>
<reference evidence="3 4" key="1">
    <citation type="journal article" date="2018" name="Front. Microbiol.">
        <title>Conversion of Methionine to Cysteine in Lactobacillus paracasei Depends on the Highly Mobile cysK-ctl-cysE Gene Cluster.</title>
        <authorList>
            <person name="Wuthrich D."/>
            <person name="Irmler S."/>
            <person name="Berthoud H."/>
            <person name="Guggenbuhl B."/>
            <person name="Eugster E."/>
            <person name="Bruggmann R."/>
        </authorList>
    </citation>
    <scope>NUCLEOTIDE SEQUENCE [LARGE SCALE GENOMIC DNA]</scope>
    <source>
        <strain evidence="1 4">FAM18157</strain>
        <strain evidence="2 3">FAM6012</strain>
    </source>
</reference>
<dbReference type="Proteomes" id="UP000284716">
    <property type="component" value="Unassembled WGS sequence"/>
</dbReference>
<organism evidence="2 3">
    <name type="scientific">Lacticaseibacillus paracasei</name>
    <name type="common">Lactobacillus paracasei</name>
    <dbReference type="NCBI Taxonomy" id="1597"/>
    <lineage>
        <taxon>Bacteria</taxon>
        <taxon>Bacillati</taxon>
        <taxon>Bacillota</taxon>
        <taxon>Bacilli</taxon>
        <taxon>Lactobacillales</taxon>
        <taxon>Lactobacillaceae</taxon>
        <taxon>Lacticaseibacillus</taxon>
    </lineage>
</organism>
<dbReference type="EMBL" id="LKGI01000089">
    <property type="protein sequence ID" value="RNE27281.1"/>
    <property type="molecule type" value="Genomic_DNA"/>
</dbReference>
<dbReference type="RefSeq" id="WP_003600092.1">
    <property type="nucleotide sequence ID" value="NZ_AQVS01000051.1"/>
</dbReference>
<accession>A0A422LS00</accession>
<evidence type="ECO:0000313" key="3">
    <source>
        <dbReference type="Proteomes" id="UP000284123"/>
    </source>
</evidence>
<evidence type="ECO:0000313" key="1">
    <source>
        <dbReference type="EMBL" id="RND79658.1"/>
    </source>
</evidence>
<dbReference type="AlphaFoldDB" id="A0A422LS00"/>
<proteinExistence type="predicted"/>
<dbReference type="Proteomes" id="UP000284123">
    <property type="component" value="Unassembled WGS sequence"/>
</dbReference>
<comment type="caution">
    <text evidence="2">The sequence shown here is derived from an EMBL/GenBank/DDBJ whole genome shotgun (WGS) entry which is preliminary data.</text>
</comment>
<evidence type="ECO:0000313" key="4">
    <source>
        <dbReference type="Proteomes" id="UP000284716"/>
    </source>
</evidence>
<name>A0A422LS00_LACPA</name>
<dbReference type="EMBL" id="LKFS01000095">
    <property type="protein sequence ID" value="RND79658.1"/>
    <property type="molecule type" value="Genomic_DNA"/>
</dbReference>
<protein>
    <submittedName>
        <fullName evidence="2">Uncharacterized protein</fullName>
    </submittedName>
</protein>
<sequence length="93" mass="10512">MSFGEVVKVVGKSVFEIVKGALVDAEKSMYTDSKKRAIQAEKLKSVSTNVLATLRVRYIKNDNRPGVSAVDSEADRRGERVQMMEQYNKRMQN</sequence>
<evidence type="ECO:0000313" key="2">
    <source>
        <dbReference type="EMBL" id="RNE27281.1"/>
    </source>
</evidence>